<proteinExistence type="predicted"/>
<reference evidence="1" key="1">
    <citation type="journal article" date="2021" name="Proc. Natl. Acad. Sci. U.S.A.">
        <title>A Catalog of Tens of Thousands of Viruses from Human Metagenomes Reveals Hidden Associations with Chronic Diseases.</title>
        <authorList>
            <person name="Tisza M.J."/>
            <person name="Buck C.B."/>
        </authorList>
    </citation>
    <scope>NUCLEOTIDE SEQUENCE</scope>
    <source>
        <strain evidence="1">CtL1g6</strain>
    </source>
</reference>
<accession>A0A8S5RFG0</accession>
<protein>
    <submittedName>
        <fullName evidence="1">Uncharacterized protein</fullName>
    </submittedName>
</protein>
<organism evidence="1">
    <name type="scientific">virus sp. ctL1g6</name>
    <dbReference type="NCBI Taxonomy" id="2827988"/>
    <lineage>
        <taxon>Viruses</taxon>
    </lineage>
</organism>
<name>A0A8S5RFG0_9VIRU</name>
<evidence type="ECO:0000313" key="1">
    <source>
        <dbReference type="EMBL" id="DAE29805.1"/>
    </source>
</evidence>
<sequence>MRAIRKTVTNSIISYYNRDGVIETFTVKGIAIRSIDRAIAVLLRNGISNVLVDDIKYERTSYVMDANFFIEHAKVVSTVNDLTSDDINNDDDENEE</sequence>
<dbReference type="EMBL" id="BK059099">
    <property type="protein sequence ID" value="DAE29805.1"/>
    <property type="molecule type" value="Genomic_DNA"/>
</dbReference>